<evidence type="ECO:0000256" key="1">
    <source>
        <dbReference type="ARBA" id="ARBA00002368"/>
    </source>
</evidence>
<dbReference type="PROSITE" id="PS00482">
    <property type="entry name" value="DIHYDROOROTASE_1"/>
    <property type="match status" value="1"/>
</dbReference>
<dbReference type="SUPFAM" id="SSF51338">
    <property type="entry name" value="Composite domain of metallo-dependent hydrolases"/>
    <property type="match status" value="1"/>
</dbReference>
<comment type="similarity">
    <text evidence="2">Belongs to the metallo-dependent hydrolases superfamily. Hydantoinase/dihydropyrimidinase family.</text>
</comment>
<dbReference type="InterPro" id="IPR002195">
    <property type="entry name" value="Dihydroorotase_CS"/>
</dbReference>
<comment type="cofactor">
    <cofactor evidence="9">
        <name>Zn(2+)</name>
        <dbReference type="ChEBI" id="CHEBI:29105"/>
    </cofactor>
    <text evidence="9">Binds 2 Zn(2+) ions per subunit.</text>
</comment>
<dbReference type="GO" id="GO:0006145">
    <property type="term" value="P:purine nucleobase catabolic process"/>
    <property type="evidence" value="ECO:0007669"/>
    <property type="project" value="TreeGrafter"/>
</dbReference>
<dbReference type="HAMAP" id="MF_01645">
    <property type="entry name" value="Hydantoinase"/>
    <property type="match status" value="1"/>
</dbReference>
<comment type="function">
    <text evidence="9">Catalyzes the conversion of allantoin (5-ureidohydantoin) to allantoic acid by hydrolytic cleavage of the five-member hydantoin ring.</text>
</comment>
<dbReference type="PANTHER" id="PTHR43668:SF4">
    <property type="entry name" value="ALLANTOINASE"/>
    <property type="match status" value="1"/>
</dbReference>
<evidence type="ECO:0000313" key="12">
    <source>
        <dbReference type="Proteomes" id="UP000526125"/>
    </source>
</evidence>
<feature type="binding site" evidence="9">
    <location>
        <position position="188"/>
    </location>
    <ligand>
        <name>Zn(2+)</name>
        <dbReference type="ChEBI" id="CHEBI:29105"/>
        <label>2</label>
    </ligand>
</feature>
<evidence type="ECO:0000313" key="11">
    <source>
        <dbReference type="EMBL" id="NUU78882.1"/>
    </source>
</evidence>
<comment type="similarity">
    <text evidence="3">Belongs to the metallo-dependent hydrolases superfamily. DHOase family. Class I DHOase subfamily.</text>
</comment>
<keyword evidence="5 9" id="KW-0659">Purine metabolism</keyword>
<feature type="binding site" description="via carbamate group" evidence="9">
    <location>
        <position position="149"/>
    </location>
    <ligand>
        <name>Zn(2+)</name>
        <dbReference type="ChEBI" id="CHEBI:29105"/>
        <label>1</label>
    </ligand>
</feature>
<evidence type="ECO:0000256" key="2">
    <source>
        <dbReference type="ARBA" id="ARBA00008829"/>
    </source>
</evidence>
<dbReference type="GO" id="GO:0005737">
    <property type="term" value="C:cytoplasm"/>
    <property type="evidence" value="ECO:0007669"/>
    <property type="project" value="TreeGrafter"/>
</dbReference>
<feature type="binding site" evidence="9">
    <location>
        <position position="244"/>
    </location>
    <ligand>
        <name>Zn(2+)</name>
        <dbReference type="ChEBI" id="CHEBI:29105"/>
        <label>2</label>
    </ligand>
</feature>
<evidence type="ECO:0000256" key="4">
    <source>
        <dbReference type="ARBA" id="ARBA00011881"/>
    </source>
</evidence>
<dbReference type="NCBIfam" id="TIGR03178">
    <property type="entry name" value="allantoinase"/>
    <property type="match status" value="1"/>
</dbReference>
<evidence type="ECO:0000256" key="7">
    <source>
        <dbReference type="ARBA" id="ARBA00022801"/>
    </source>
</evidence>
<feature type="binding site" evidence="9">
    <location>
        <position position="317"/>
    </location>
    <ligand>
        <name>Zn(2+)</name>
        <dbReference type="ChEBI" id="CHEBI:29105"/>
        <label>1</label>
    </ligand>
</feature>
<keyword evidence="12" id="KW-1185">Reference proteome</keyword>
<evidence type="ECO:0000256" key="6">
    <source>
        <dbReference type="ARBA" id="ARBA00022723"/>
    </source>
</evidence>
<comment type="pathway">
    <text evidence="9">Nitrogen metabolism; (S)-allantoin degradation; allantoate from (S)-allantoin: step 1/1.</text>
</comment>
<accession>A0A7Y6C1J3</accession>
<dbReference type="EC" id="3.5.2.5" evidence="9"/>
<feature type="binding site" evidence="9">
    <location>
        <position position="64"/>
    </location>
    <ligand>
        <name>Zn(2+)</name>
        <dbReference type="ChEBI" id="CHEBI:29105"/>
        <label>1</label>
    </ligand>
</feature>
<dbReference type="EMBL" id="JABMCB010000202">
    <property type="protein sequence ID" value="NUU78882.1"/>
    <property type="molecule type" value="Genomic_DNA"/>
</dbReference>
<dbReference type="InterPro" id="IPR047604">
    <property type="entry name" value="Allantoinase_bact"/>
</dbReference>
<keyword evidence="7 9" id="KW-0378">Hydrolase</keyword>
<dbReference type="Proteomes" id="UP000526125">
    <property type="component" value="Unassembled WGS sequence"/>
</dbReference>
<feature type="binding site" description="via carbamate group" evidence="9">
    <location>
        <position position="149"/>
    </location>
    <ligand>
        <name>Zn(2+)</name>
        <dbReference type="ChEBI" id="CHEBI:29105"/>
        <label>2</label>
    </ligand>
</feature>
<sequence>MTKYDSIIRGARVVLRDHVDELDIGITNGKITALSADLKADDGTEIIEAAGLTAMPGVVDIHVHFNEPGLASWEGFRAGSASLAAGGITTYVDMPLNGVPPTTSPEAWDKKMKAAKGQSYVDYAFWGGLVPGNRQQLTHLAQSGAAGFKAFMSEPGGEGEDIFARADDHTLLDGMHEIARLNHVLALHAEDEGMVAELGARSIAERKTGPMDYVQSRPAKAEVLAVSRALQYGEQTGCPLHFVHISTREALELIAEAKRRGQDVTSETCPHYLTLTDQDVVQLGAVAKCAPPLRSRAEQEKLWDALTLGLIDVIASDHSPCPPSMKQSSNFFEIWGGISGAQSTLLIMLDEGYLRRHINLPLLGRVLALQPARRLGLESKGEIAIGKDADLVLIDWNKSTTLKTEDLLYTHKQSPYVGRTFACTIEEVYCRGFRVYGAEAGLSHEPAGQFIAAGSYGTIGMRGTEGAS</sequence>
<dbReference type="InterPro" id="IPR032466">
    <property type="entry name" value="Metal_Hydrolase"/>
</dbReference>
<comment type="similarity">
    <text evidence="9">Belongs to the metallo-dependent hydrolases superfamily. Allantoinase family.</text>
</comment>
<dbReference type="InterPro" id="IPR017593">
    <property type="entry name" value="Allantoinase"/>
</dbReference>
<evidence type="ECO:0000259" key="10">
    <source>
        <dbReference type="Pfam" id="PF01979"/>
    </source>
</evidence>
<dbReference type="PANTHER" id="PTHR43668">
    <property type="entry name" value="ALLANTOINASE"/>
    <property type="match status" value="1"/>
</dbReference>
<feature type="domain" description="Amidohydrolase-related" evidence="10">
    <location>
        <begin position="54"/>
        <end position="432"/>
    </location>
</feature>
<dbReference type="AlphaFoldDB" id="A0A7Y6C1J3"/>
<evidence type="ECO:0000256" key="5">
    <source>
        <dbReference type="ARBA" id="ARBA00022631"/>
    </source>
</evidence>
<dbReference type="SUPFAM" id="SSF51556">
    <property type="entry name" value="Metallo-dependent hydrolases"/>
    <property type="match status" value="1"/>
</dbReference>
<feature type="modified residue" description="N6-carboxylysine" evidence="9">
    <location>
        <position position="149"/>
    </location>
</feature>
<dbReference type="Gene3D" id="2.30.40.10">
    <property type="entry name" value="Urease, subunit C, domain 1"/>
    <property type="match status" value="1"/>
</dbReference>
<dbReference type="GO" id="GO:0050897">
    <property type="term" value="F:cobalt ion binding"/>
    <property type="evidence" value="ECO:0007669"/>
    <property type="project" value="InterPro"/>
</dbReference>
<dbReference type="RefSeq" id="WP_175398487.1">
    <property type="nucleotide sequence ID" value="NZ_JABMCB010000202.1"/>
</dbReference>
<evidence type="ECO:0000256" key="3">
    <source>
        <dbReference type="ARBA" id="ARBA00010286"/>
    </source>
</evidence>
<dbReference type="FunFam" id="3.20.20.140:FF:000174">
    <property type="entry name" value="Dihydropyrimidinase-related protein 2"/>
    <property type="match status" value="1"/>
</dbReference>
<comment type="function">
    <text evidence="1">Catalyzes the reversible cyclization of carbamoyl aspartate to dihydroorotate.</text>
</comment>
<protein>
    <recommendedName>
        <fullName evidence="9">Allantoinase</fullName>
        <ecNumber evidence="9">3.5.2.5</ecNumber>
    </recommendedName>
    <alternativeName>
        <fullName evidence="9">Allantoin-utilizing enzyme</fullName>
    </alternativeName>
</protein>
<dbReference type="Pfam" id="PF01979">
    <property type="entry name" value="Amidohydro_1"/>
    <property type="match status" value="1"/>
</dbReference>
<evidence type="ECO:0000256" key="9">
    <source>
        <dbReference type="HAMAP-Rule" id="MF_01645"/>
    </source>
</evidence>
<comment type="catalytic activity">
    <reaction evidence="9">
        <text>(S)-allantoin + H2O = allantoate + H(+)</text>
        <dbReference type="Rhea" id="RHEA:17029"/>
        <dbReference type="ChEBI" id="CHEBI:15377"/>
        <dbReference type="ChEBI" id="CHEBI:15378"/>
        <dbReference type="ChEBI" id="CHEBI:15678"/>
        <dbReference type="ChEBI" id="CHEBI:17536"/>
        <dbReference type="EC" id="3.5.2.5"/>
    </reaction>
</comment>
<comment type="PTM">
    <text evidence="9">Carboxylation allows a single lysine to coordinate two zinc ions.</text>
</comment>
<dbReference type="InterPro" id="IPR050138">
    <property type="entry name" value="DHOase/Allantoinase_Hydrolase"/>
</dbReference>
<keyword evidence="6 9" id="KW-0479">Metal-binding</keyword>
<proteinExistence type="inferred from homology"/>
<dbReference type="GO" id="GO:0008270">
    <property type="term" value="F:zinc ion binding"/>
    <property type="evidence" value="ECO:0007669"/>
    <property type="project" value="InterPro"/>
</dbReference>
<feature type="binding site" evidence="9">
    <location>
        <position position="62"/>
    </location>
    <ligand>
        <name>Zn(2+)</name>
        <dbReference type="ChEBI" id="CHEBI:29105"/>
        <label>1</label>
    </ligand>
</feature>
<evidence type="ECO:0000256" key="8">
    <source>
        <dbReference type="ARBA" id="ARBA00022833"/>
    </source>
</evidence>
<comment type="caution">
    <text evidence="11">The sequence shown here is derived from an EMBL/GenBank/DDBJ whole genome shotgun (WGS) entry which is preliminary data.</text>
</comment>
<dbReference type="Gene3D" id="3.20.20.140">
    <property type="entry name" value="Metal-dependent hydrolases"/>
    <property type="match status" value="1"/>
</dbReference>
<dbReference type="UniPathway" id="UPA00395">
    <property type="reaction ID" value="UER00653"/>
</dbReference>
<keyword evidence="8 9" id="KW-0862">Zinc</keyword>
<dbReference type="InterPro" id="IPR006680">
    <property type="entry name" value="Amidohydro-rel"/>
</dbReference>
<dbReference type="GO" id="GO:0004038">
    <property type="term" value="F:allantoinase activity"/>
    <property type="evidence" value="ECO:0007669"/>
    <property type="project" value="UniProtKB-UniRule"/>
</dbReference>
<organism evidence="11 12">
    <name type="scientific">Paenibacillus xylanilyticus</name>
    <dbReference type="NCBI Taxonomy" id="248903"/>
    <lineage>
        <taxon>Bacteria</taxon>
        <taxon>Bacillati</taxon>
        <taxon>Bacillota</taxon>
        <taxon>Bacilli</taxon>
        <taxon>Bacillales</taxon>
        <taxon>Paenibacillaceae</taxon>
        <taxon>Paenibacillus</taxon>
    </lineage>
</organism>
<reference evidence="11 12" key="1">
    <citation type="submission" date="2020-05" db="EMBL/GenBank/DDBJ databases">
        <title>Genome Sequencing of Type Strains.</title>
        <authorList>
            <person name="Lemaire J.F."/>
            <person name="Inderbitzin P."/>
            <person name="Gregorio O.A."/>
            <person name="Collins S.B."/>
            <person name="Wespe N."/>
            <person name="Knight-Connoni V."/>
        </authorList>
    </citation>
    <scope>NUCLEOTIDE SEQUENCE [LARGE SCALE GENOMIC DNA]</scope>
    <source>
        <strain evidence="11 12">LMG 21957</strain>
    </source>
</reference>
<name>A0A7Y6C1J3_9BACL</name>
<dbReference type="InterPro" id="IPR011059">
    <property type="entry name" value="Metal-dep_hydrolase_composite"/>
</dbReference>
<dbReference type="GO" id="GO:0000256">
    <property type="term" value="P:allantoin catabolic process"/>
    <property type="evidence" value="ECO:0007669"/>
    <property type="project" value="UniProtKB-UniRule"/>
</dbReference>
<comment type="subunit">
    <text evidence="4 9">Homotetramer.</text>
</comment>
<gene>
    <name evidence="9 11" type="primary">allB</name>
    <name evidence="11" type="ORF">HP552_27095</name>
</gene>